<dbReference type="PANTHER" id="PTHR32002">
    <property type="entry name" value="PROTEIN NLP8"/>
    <property type="match status" value="1"/>
</dbReference>
<dbReference type="SUPFAM" id="SSF54277">
    <property type="entry name" value="CAD &amp; PB1 domains"/>
    <property type="match status" value="1"/>
</dbReference>
<keyword evidence="3" id="KW-0804">Transcription</keyword>
<evidence type="ECO:0000256" key="2">
    <source>
        <dbReference type="ARBA" id="ARBA00023125"/>
    </source>
</evidence>
<reference evidence="8" key="1">
    <citation type="journal article" date="2017" name="Nature">
        <title>The sunflower genome provides insights into oil metabolism, flowering and Asterid evolution.</title>
        <authorList>
            <person name="Badouin H."/>
            <person name="Gouzy J."/>
            <person name="Grassa C.J."/>
            <person name="Murat F."/>
            <person name="Staton S.E."/>
            <person name="Cottret L."/>
            <person name="Lelandais-Briere C."/>
            <person name="Owens G.L."/>
            <person name="Carrere S."/>
            <person name="Mayjonade B."/>
            <person name="Legrand L."/>
            <person name="Gill N."/>
            <person name="Kane N.C."/>
            <person name="Bowers J.E."/>
            <person name="Hubner S."/>
            <person name="Bellec A."/>
            <person name="Berard A."/>
            <person name="Berges H."/>
            <person name="Blanchet N."/>
            <person name="Boniface M.C."/>
            <person name="Brunel D."/>
            <person name="Catrice O."/>
            <person name="Chaidir N."/>
            <person name="Claudel C."/>
            <person name="Donnadieu C."/>
            <person name="Faraut T."/>
            <person name="Fievet G."/>
            <person name="Helmstetter N."/>
            <person name="King M."/>
            <person name="Knapp S.J."/>
            <person name="Lai Z."/>
            <person name="Le Paslier M.C."/>
            <person name="Lippi Y."/>
            <person name="Lorenzon L."/>
            <person name="Mandel J.R."/>
            <person name="Marage G."/>
            <person name="Marchand G."/>
            <person name="Marquand E."/>
            <person name="Bret-Mestries E."/>
            <person name="Morien E."/>
            <person name="Nambeesan S."/>
            <person name="Nguyen T."/>
            <person name="Pegot-Espagnet P."/>
            <person name="Pouilly N."/>
            <person name="Raftis F."/>
            <person name="Sallet E."/>
            <person name="Schiex T."/>
            <person name="Thomas J."/>
            <person name="Vandecasteele C."/>
            <person name="Vares D."/>
            <person name="Vear F."/>
            <person name="Vautrin S."/>
            <person name="Crespi M."/>
            <person name="Mangin B."/>
            <person name="Burke J.M."/>
            <person name="Salse J."/>
            <person name="Munos S."/>
            <person name="Vincourt P."/>
            <person name="Rieseberg L.H."/>
            <person name="Langlade N.B."/>
        </authorList>
    </citation>
    <scope>NUCLEOTIDE SEQUENCE [LARGE SCALE GENOMIC DNA]</scope>
    <source>
        <strain evidence="8">cv. SF193</strain>
    </source>
</reference>
<evidence type="ECO:0000256" key="4">
    <source>
        <dbReference type="ARBA" id="ARBA00023242"/>
    </source>
</evidence>
<evidence type="ECO:0000259" key="6">
    <source>
        <dbReference type="PROSITE" id="PS51745"/>
    </source>
</evidence>
<feature type="compositionally biased region" description="Basic and acidic residues" evidence="5">
    <location>
        <begin position="448"/>
        <end position="457"/>
    </location>
</feature>
<dbReference type="InterPro" id="IPR000270">
    <property type="entry name" value="PB1_dom"/>
</dbReference>
<dbReference type="InterPro" id="IPR003035">
    <property type="entry name" value="RWP-RK_dom"/>
</dbReference>
<keyword evidence="8" id="KW-1185">Reference proteome</keyword>
<evidence type="ECO:0000256" key="1">
    <source>
        <dbReference type="ARBA" id="ARBA00023015"/>
    </source>
</evidence>
<proteinExistence type="predicted"/>
<dbReference type="PROSITE" id="PS51745">
    <property type="entry name" value="PB1"/>
    <property type="match status" value="1"/>
</dbReference>
<evidence type="ECO:0000256" key="3">
    <source>
        <dbReference type="ARBA" id="ARBA00023163"/>
    </source>
</evidence>
<keyword evidence="1" id="KW-0805">Transcription regulation</keyword>
<dbReference type="Pfam" id="PF00564">
    <property type="entry name" value="PB1"/>
    <property type="match status" value="1"/>
</dbReference>
<dbReference type="OMA" id="TRSYTIC"/>
<dbReference type="SMART" id="SM00666">
    <property type="entry name" value="PB1"/>
    <property type="match status" value="1"/>
</dbReference>
<dbReference type="InterPro" id="IPR055081">
    <property type="entry name" value="NLP1-9_GAF"/>
</dbReference>
<dbReference type="EMBL" id="CM007891">
    <property type="protein sequence ID" value="OTG34552.1"/>
    <property type="molecule type" value="Genomic_DNA"/>
</dbReference>
<feature type="domain" description="PB1" evidence="6">
    <location>
        <begin position="554"/>
        <end position="637"/>
    </location>
</feature>
<accession>A0A251VHY5</accession>
<sequence length="641" mass="72972">MSSELSEFLQFFSPNSLHHWEPKSRRNPWVFWSESEGCENNSSSADLSTLLIHDKIRYALSNIRLSWGYFAQFWAPVKLGGRWVLSTSGQPFAVDHPRHEFAEYRLYSVRYKFNIDLDKHDNGNDPMIIRGGAGTAFLNCLTNVNKLPDFLPVWWDEEKLNTRVMVPICFPSQGNCLGVLEFTLDESKNWLGVVLLDTVKALKVRVCEIQQNHIKGIAFSKSWSGCVLCTRSYTICGAISGLEVTKDEIEEALKVVCETHNLALAQVWIPYEDTNNAPFPYSLEDSKTKRLLAIKLTGYLYAVTEDECNDLEPYFRFGDITPRAIEHHLLTLQDYKARYISKLGHVKFIDWDDDFFSSTSALAICLRSNDSGDFNYAFEFMWTQHSNYVIHLEALLLTLKRCLPGFKFASGAELGDELDVIVVKSSTNDETQKLKICQEKSSSPMSKVPERGKKPTDGDFIAPSKVTCKTTPKVLPREVIEKQFGKTMKDAAKDLNVSLSTLKRKVKELKIPEWPGPNVVKRNRNDSSIIQVNTNEEESGAIEDTSTVNLNKNELTIKAQYEDDMIKFNLPISQVTFVNIKKEIGKKLELSDKTYKLKYLDEDGDWITLKSDEEMADCIKSSRKSGRIVVRMRVVPSPQPI</sequence>
<keyword evidence="4" id="KW-0539">Nucleus</keyword>
<feature type="region of interest" description="Disordered" evidence="5">
    <location>
        <begin position="439"/>
        <end position="461"/>
    </location>
</feature>
<dbReference type="Gene3D" id="3.10.20.90">
    <property type="entry name" value="Phosphatidylinositol 3-kinase Catalytic Subunit, Chain A, domain 1"/>
    <property type="match status" value="1"/>
</dbReference>
<dbReference type="CDD" id="cd05992">
    <property type="entry name" value="PB1"/>
    <property type="match status" value="1"/>
</dbReference>
<dbReference type="PANTHER" id="PTHR32002:SF49">
    <property type="entry name" value="BILE ACID:SODIUM SYMPORTER_ARSENICAL RESISTANCE PROTEIN ACR3-RELATED"/>
    <property type="match status" value="1"/>
</dbReference>
<protein>
    <submittedName>
        <fullName evidence="7">Putative PB1 domain, RWP-RK domain protein</fullName>
    </submittedName>
</protein>
<dbReference type="InParanoid" id="A0A251VHY5"/>
<evidence type="ECO:0000313" key="8">
    <source>
        <dbReference type="Proteomes" id="UP000215914"/>
    </source>
</evidence>
<name>A0A251VHY5_HELAN</name>
<dbReference type="InterPro" id="IPR053793">
    <property type="entry name" value="PB1-like"/>
</dbReference>
<keyword evidence="2" id="KW-0238">DNA-binding</keyword>
<dbReference type="AlphaFoldDB" id="A0A251VHY5"/>
<organism evidence="7 8">
    <name type="scientific">Helianthus annuus</name>
    <name type="common">Common sunflower</name>
    <dbReference type="NCBI Taxonomy" id="4232"/>
    <lineage>
        <taxon>Eukaryota</taxon>
        <taxon>Viridiplantae</taxon>
        <taxon>Streptophyta</taxon>
        <taxon>Embryophyta</taxon>
        <taxon>Tracheophyta</taxon>
        <taxon>Spermatophyta</taxon>
        <taxon>Magnoliopsida</taxon>
        <taxon>eudicotyledons</taxon>
        <taxon>Gunneridae</taxon>
        <taxon>Pentapetalae</taxon>
        <taxon>asterids</taxon>
        <taxon>campanulids</taxon>
        <taxon>Asterales</taxon>
        <taxon>Asteraceae</taxon>
        <taxon>Asteroideae</taxon>
        <taxon>Heliantheae alliance</taxon>
        <taxon>Heliantheae</taxon>
        <taxon>Helianthus</taxon>
    </lineage>
</organism>
<evidence type="ECO:0000313" key="7">
    <source>
        <dbReference type="EMBL" id="OTG34552.1"/>
    </source>
</evidence>
<dbReference type="GO" id="GO:0003700">
    <property type="term" value="F:DNA-binding transcription factor activity"/>
    <property type="evidence" value="ECO:0007669"/>
    <property type="project" value="InterPro"/>
</dbReference>
<dbReference type="GO" id="GO:0003677">
    <property type="term" value="F:DNA binding"/>
    <property type="evidence" value="ECO:0007669"/>
    <property type="project" value="UniProtKB-KW"/>
</dbReference>
<gene>
    <name evidence="7" type="ORF">HannXRQ_Chr02g0047091</name>
</gene>
<dbReference type="InterPro" id="IPR045012">
    <property type="entry name" value="NLP"/>
</dbReference>
<dbReference type="Pfam" id="PF02042">
    <property type="entry name" value="RWP-RK"/>
    <property type="match status" value="1"/>
</dbReference>
<dbReference type="Proteomes" id="UP000215914">
    <property type="component" value="Chromosome 2"/>
</dbReference>
<dbReference type="Pfam" id="PF22922">
    <property type="entry name" value="GAF_NLP"/>
    <property type="match status" value="1"/>
</dbReference>
<evidence type="ECO:0000256" key="5">
    <source>
        <dbReference type="SAM" id="MobiDB-lite"/>
    </source>
</evidence>